<reference evidence="3" key="1">
    <citation type="submission" date="2014-01" db="EMBL/GenBank/DDBJ databases">
        <title>The Genome Sequence of Anopheles farauti FAR1 (V2).</title>
        <authorList>
            <consortium name="The Broad Institute Genomics Platform"/>
            <person name="Neafsey D.E."/>
            <person name="Besansky N."/>
            <person name="Howell P."/>
            <person name="Walton C."/>
            <person name="Young S.K."/>
            <person name="Zeng Q."/>
            <person name="Gargeya S."/>
            <person name="Fitzgerald M."/>
            <person name="Haas B."/>
            <person name="Abouelleil A."/>
            <person name="Allen A.W."/>
            <person name="Alvarado L."/>
            <person name="Arachchi H.M."/>
            <person name="Berlin A.M."/>
            <person name="Chapman S.B."/>
            <person name="Gainer-Dewar J."/>
            <person name="Goldberg J."/>
            <person name="Griggs A."/>
            <person name="Gujja S."/>
            <person name="Hansen M."/>
            <person name="Howarth C."/>
            <person name="Imamovic A."/>
            <person name="Ireland A."/>
            <person name="Larimer J."/>
            <person name="McCowan C."/>
            <person name="Murphy C."/>
            <person name="Pearson M."/>
            <person name="Poon T.W."/>
            <person name="Priest M."/>
            <person name="Roberts A."/>
            <person name="Saif S."/>
            <person name="Shea T."/>
            <person name="Sisk P."/>
            <person name="Sykes S."/>
            <person name="Wortman J."/>
            <person name="Nusbaum C."/>
            <person name="Birren B."/>
        </authorList>
    </citation>
    <scope>NUCLEOTIDE SEQUENCE [LARGE SCALE GENOMIC DNA]</scope>
    <source>
        <strain evidence="3">FAR1</strain>
    </source>
</reference>
<keyword evidence="1" id="KW-0732">Signal</keyword>
<dbReference type="Proteomes" id="UP000075886">
    <property type="component" value="Unassembled WGS sequence"/>
</dbReference>
<dbReference type="InterPro" id="IPR009832">
    <property type="entry name" value="DUF1397"/>
</dbReference>
<evidence type="ECO:0000256" key="1">
    <source>
        <dbReference type="SAM" id="SignalP"/>
    </source>
</evidence>
<dbReference type="EnsemblMetazoa" id="AFAF015206-RA">
    <property type="protein sequence ID" value="AFAF015206-PA"/>
    <property type="gene ID" value="AFAF015206"/>
</dbReference>
<dbReference type="Pfam" id="PF07165">
    <property type="entry name" value="DUF1397"/>
    <property type="match status" value="1"/>
</dbReference>
<dbReference type="EMBL" id="AXCN02000452">
    <property type="status" value="NOT_ANNOTATED_CDS"/>
    <property type="molecule type" value="Genomic_DNA"/>
</dbReference>
<feature type="chain" id="PRO_5008133260" description="Secreted protein" evidence="1">
    <location>
        <begin position="24"/>
        <end position="261"/>
    </location>
</feature>
<keyword evidence="3" id="KW-1185">Reference proteome</keyword>
<evidence type="ECO:0000313" key="3">
    <source>
        <dbReference type="Proteomes" id="UP000075886"/>
    </source>
</evidence>
<evidence type="ECO:0000313" key="2">
    <source>
        <dbReference type="EnsemblMetazoa" id="AFAF015206-PA"/>
    </source>
</evidence>
<proteinExistence type="predicted"/>
<reference evidence="2" key="2">
    <citation type="submission" date="2020-05" db="UniProtKB">
        <authorList>
            <consortium name="EnsemblMetazoa"/>
        </authorList>
    </citation>
    <scope>IDENTIFICATION</scope>
    <source>
        <strain evidence="2">FAR1</strain>
    </source>
</reference>
<protein>
    <recommendedName>
        <fullName evidence="4">Secreted protein</fullName>
    </recommendedName>
</protein>
<evidence type="ECO:0008006" key="4">
    <source>
        <dbReference type="Google" id="ProtNLM"/>
    </source>
</evidence>
<name>A0A182QR50_9DIPT</name>
<dbReference type="PANTHER" id="PTHR20997:SF2">
    <property type="entry name" value="EG:BACR42I17.2 PROTEIN-RELATED"/>
    <property type="match status" value="1"/>
</dbReference>
<sequence length="261" mass="29187">MAKIRTLCAVVLGVLALFVAANASPVPGTSVGTSVSSEENSAEIEGMLKEVEEMCRNNSGSDAAYVKVLGTFEQTMTCAVSSIDFDRLIVDADALNNETRKTFFPRYCPQLRTAYSCFDKLVNDFRPCLEEDDFTIVRALVGILPDALELLCKNDGELLFKFDEPKYAECFEKLGDNFDQCTQAFLNGTDDWDISHMTEGQCNTMTGFRQCVQNQMSICKAPDLISVYDLFHNALFRMTPCRNYVTLQKVEIMDNNAIDEN</sequence>
<dbReference type="AlphaFoldDB" id="A0A182QR50"/>
<accession>A0A182QR50</accession>
<feature type="signal peptide" evidence="1">
    <location>
        <begin position="1"/>
        <end position="23"/>
    </location>
</feature>
<dbReference type="VEuPathDB" id="VectorBase:AFAF015206"/>
<dbReference type="STRING" id="69004.A0A182QR50"/>
<dbReference type="PANTHER" id="PTHR20997">
    <property type="entry name" value="EG:BACR42I17.2 PROTEIN-RELATED"/>
    <property type="match status" value="1"/>
</dbReference>
<organism evidence="2 3">
    <name type="scientific">Anopheles farauti</name>
    <dbReference type="NCBI Taxonomy" id="69004"/>
    <lineage>
        <taxon>Eukaryota</taxon>
        <taxon>Metazoa</taxon>
        <taxon>Ecdysozoa</taxon>
        <taxon>Arthropoda</taxon>
        <taxon>Hexapoda</taxon>
        <taxon>Insecta</taxon>
        <taxon>Pterygota</taxon>
        <taxon>Neoptera</taxon>
        <taxon>Endopterygota</taxon>
        <taxon>Diptera</taxon>
        <taxon>Nematocera</taxon>
        <taxon>Culicoidea</taxon>
        <taxon>Culicidae</taxon>
        <taxon>Anophelinae</taxon>
        <taxon>Anopheles</taxon>
    </lineage>
</organism>